<dbReference type="Proteomes" id="UP000319927">
    <property type="component" value="Unassembled WGS sequence"/>
</dbReference>
<accession>A0A561VPC4</accession>
<dbReference type="AlphaFoldDB" id="A0A561VPC4"/>
<evidence type="ECO:0000313" key="2">
    <source>
        <dbReference type="Proteomes" id="UP000319927"/>
    </source>
</evidence>
<protein>
    <submittedName>
        <fullName evidence="1">Uncharacterized protein</fullName>
    </submittedName>
</protein>
<organism evidence="1 2">
    <name type="scientific">Micromonospora palomenae</name>
    <dbReference type="NCBI Taxonomy" id="1461247"/>
    <lineage>
        <taxon>Bacteria</taxon>
        <taxon>Bacillati</taxon>
        <taxon>Actinomycetota</taxon>
        <taxon>Actinomycetes</taxon>
        <taxon>Micromonosporales</taxon>
        <taxon>Micromonosporaceae</taxon>
        <taxon>Micromonospora</taxon>
    </lineage>
</organism>
<name>A0A561VPC4_9ACTN</name>
<evidence type="ECO:0000313" key="1">
    <source>
        <dbReference type="EMBL" id="TWG13468.1"/>
    </source>
</evidence>
<reference evidence="1 2" key="1">
    <citation type="submission" date="2019-06" db="EMBL/GenBank/DDBJ databases">
        <title>Sequencing the genomes of 1000 actinobacteria strains.</title>
        <authorList>
            <person name="Klenk H.-P."/>
        </authorList>
    </citation>
    <scope>NUCLEOTIDE SEQUENCE [LARGE SCALE GENOMIC DNA]</scope>
    <source>
        <strain evidence="1 2">DSM 102131</strain>
    </source>
</reference>
<gene>
    <name evidence="1" type="ORF">FHX75_13512</name>
</gene>
<dbReference type="OrthoDB" id="9973500at2"/>
<dbReference type="RefSeq" id="WP_154942479.1">
    <property type="nucleotide sequence ID" value="NZ_VIXA01000003.1"/>
</dbReference>
<proteinExistence type="predicted"/>
<comment type="caution">
    <text evidence="1">The sequence shown here is derived from an EMBL/GenBank/DDBJ whole genome shotgun (WGS) entry which is preliminary data.</text>
</comment>
<sequence length="78" mass="8640">MSKWREQAPGTAAEWRMPATRAEIVAELELCEVPATATPAEACCRLELSGTWVARGPMAAAQRYRRERVSVLSGHVDR</sequence>
<dbReference type="EMBL" id="VIXA01000003">
    <property type="protein sequence ID" value="TWG13468.1"/>
    <property type="molecule type" value="Genomic_DNA"/>
</dbReference>
<keyword evidence="2" id="KW-1185">Reference proteome</keyword>